<evidence type="ECO:0000313" key="2">
    <source>
        <dbReference type="EMBL" id="GLQ16956.1"/>
    </source>
</evidence>
<organism evidence="2 3">
    <name type="scientific">Maritalea porphyrae</name>
    <dbReference type="NCBI Taxonomy" id="880732"/>
    <lineage>
        <taxon>Bacteria</taxon>
        <taxon>Pseudomonadati</taxon>
        <taxon>Pseudomonadota</taxon>
        <taxon>Alphaproteobacteria</taxon>
        <taxon>Hyphomicrobiales</taxon>
        <taxon>Devosiaceae</taxon>
        <taxon>Maritalea</taxon>
    </lineage>
</organism>
<reference evidence="2" key="2">
    <citation type="submission" date="2023-01" db="EMBL/GenBank/DDBJ databases">
        <title>Draft genome sequence of Maritalea porphyrae strain NBRC 107169.</title>
        <authorList>
            <person name="Sun Q."/>
            <person name="Mori K."/>
        </authorList>
    </citation>
    <scope>NUCLEOTIDE SEQUENCE</scope>
    <source>
        <strain evidence="2">NBRC 107169</strain>
    </source>
</reference>
<comment type="caution">
    <text evidence="2">The sequence shown here is derived from an EMBL/GenBank/DDBJ whole genome shotgun (WGS) entry which is preliminary data.</text>
</comment>
<dbReference type="EMBL" id="BSNI01000002">
    <property type="protein sequence ID" value="GLQ16956.1"/>
    <property type="molecule type" value="Genomic_DNA"/>
</dbReference>
<accession>A0ABQ5URF8</accession>
<feature type="chain" id="PRO_5047204624" description="DUF2259 domain-containing protein" evidence="1">
    <location>
        <begin position="22"/>
        <end position="242"/>
    </location>
</feature>
<dbReference type="InterPro" id="IPR018725">
    <property type="entry name" value="DUF2259_secreted"/>
</dbReference>
<keyword evidence="1" id="KW-0732">Signal</keyword>
<evidence type="ECO:0000313" key="3">
    <source>
        <dbReference type="Proteomes" id="UP001161405"/>
    </source>
</evidence>
<proteinExistence type="predicted"/>
<keyword evidence="3" id="KW-1185">Reference proteome</keyword>
<feature type="signal peptide" evidence="1">
    <location>
        <begin position="1"/>
        <end position="21"/>
    </location>
</feature>
<name>A0ABQ5URF8_9HYPH</name>
<reference evidence="2" key="1">
    <citation type="journal article" date="2014" name="Int. J. Syst. Evol. Microbiol.">
        <title>Complete genome of a new Firmicutes species belonging to the dominant human colonic microbiota ('Ruminococcus bicirculans') reveals two chromosomes and a selective capacity to utilize plant glucans.</title>
        <authorList>
            <consortium name="NISC Comparative Sequencing Program"/>
            <person name="Wegmann U."/>
            <person name="Louis P."/>
            <person name="Goesmann A."/>
            <person name="Henrissat B."/>
            <person name="Duncan S.H."/>
            <person name="Flint H.J."/>
        </authorList>
    </citation>
    <scope>NUCLEOTIDE SEQUENCE</scope>
    <source>
        <strain evidence="2">NBRC 107169</strain>
    </source>
</reference>
<sequence>MFRALISFFVIALLSVSSVFAAERAEFDLIGYSHGGKYFAFEEYGIQDGSGFAYSTIYVLSLENDAWVGGSPFHVQAGDETTQLAEIRSQALRAAMGPLGTYDISTPARLIALNGDGEPESDELTLDFGVPGYSDPSSHFGSYELSFDIFSAPSGENCMDYFGDEAKGFRLKLSDGTTTSILHEDTRVPTSRGCPVTYRASAVVIPFDAYDIDHGVALISVWSYGFEGMDRRFIAVPLNKGN</sequence>
<dbReference type="Pfam" id="PF10016">
    <property type="entry name" value="DUF2259"/>
    <property type="match status" value="1"/>
</dbReference>
<evidence type="ECO:0008006" key="4">
    <source>
        <dbReference type="Google" id="ProtNLM"/>
    </source>
</evidence>
<dbReference type="Proteomes" id="UP001161405">
    <property type="component" value="Unassembled WGS sequence"/>
</dbReference>
<evidence type="ECO:0000256" key="1">
    <source>
        <dbReference type="SAM" id="SignalP"/>
    </source>
</evidence>
<dbReference type="RefSeq" id="WP_284362763.1">
    <property type="nucleotide sequence ID" value="NZ_BSNI01000002.1"/>
</dbReference>
<gene>
    <name evidence="2" type="ORF">GCM10007879_12050</name>
</gene>
<protein>
    <recommendedName>
        <fullName evidence="4">DUF2259 domain-containing protein</fullName>
    </recommendedName>
</protein>